<dbReference type="PANTHER" id="PTHR43236:SF1">
    <property type="entry name" value="BLL7220 PROTEIN"/>
    <property type="match status" value="1"/>
</dbReference>
<name>A0A8S5QUK7_9VIRU</name>
<reference evidence="2" key="1">
    <citation type="journal article" date="2021" name="Proc. Natl. Acad. Sci. U.S.A.">
        <title>A Catalog of Tens of Thousands of Viruses from Human Metagenomes Reveals Hidden Associations with Chronic Diseases.</title>
        <authorList>
            <person name="Tisza M.J."/>
            <person name="Buck C.B."/>
        </authorList>
    </citation>
    <scope>NUCLEOTIDE SEQUENCE</scope>
    <source>
        <strain evidence="2">CtfRs3</strain>
    </source>
</reference>
<dbReference type="EMBL" id="BK015736">
    <property type="protein sequence ID" value="DAE22658.1"/>
    <property type="molecule type" value="Genomic_DNA"/>
</dbReference>
<sequence length="168" mass="19256">MSTDDILHLTNRLRRKLNLYDRTYFPIVEFIETVLPEIDPKFSYLYVAKNEMPDTYAYFDNVANSIVVREDVYDRALNGSGRDRFTLAHELGHYVLHSSGVQLCRSDGGRVVTYCDPEWQANTFASKLLMPDHLIYTLTPSEISKEFGTSYQAAEIALYKAKKAKLAT</sequence>
<evidence type="ECO:0000313" key="2">
    <source>
        <dbReference type="EMBL" id="DAE22658.1"/>
    </source>
</evidence>
<dbReference type="Pfam" id="PF06114">
    <property type="entry name" value="Peptidase_M78"/>
    <property type="match status" value="1"/>
</dbReference>
<organism evidence="2">
    <name type="scientific">Phage sp. ctfRs3</name>
    <dbReference type="NCBI Taxonomy" id="2826751"/>
    <lineage>
        <taxon>Viruses</taxon>
    </lineage>
</organism>
<dbReference type="PANTHER" id="PTHR43236">
    <property type="entry name" value="ANTITOXIN HIGA1"/>
    <property type="match status" value="1"/>
</dbReference>
<feature type="domain" description="IrrE N-terminal-like" evidence="1">
    <location>
        <begin position="78"/>
        <end position="158"/>
    </location>
</feature>
<dbReference type="InterPro" id="IPR010359">
    <property type="entry name" value="IrrE_HExxH"/>
</dbReference>
<dbReference type="InterPro" id="IPR052345">
    <property type="entry name" value="Rad_response_metalloprotease"/>
</dbReference>
<evidence type="ECO:0000259" key="1">
    <source>
        <dbReference type="Pfam" id="PF06114"/>
    </source>
</evidence>
<proteinExistence type="predicted"/>
<accession>A0A8S5QUK7</accession>
<protein>
    <submittedName>
        <fullName evidence="2">IrrE protein</fullName>
    </submittedName>
</protein>
<dbReference type="Gene3D" id="1.10.10.2910">
    <property type="match status" value="1"/>
</dbReference>